<dbReference type="AlphaFoldDB" id="A0A0A2IEZ2"/>
<dbReference type="InterPro" id="IPR027417">
    <property type="entry name" value="P-loop_NTPase"/>
</dbReference>
<evidence type="ECO:0000313" key="1">
    <source>
        <dbReference type="EMBL" id="KGO58915.1"/>
    </source>
</evidence>
<reference evidence="1 2" key="1">
    <citation type="journal article" date="2015" name="Mol. Plant Microbe Interact.">
        <title>Genome, transcriptome, and functional analyses of Penicillium expansum provide new insights into secondary metabolism and pathogenicity.</title>
        <authorList>
            <person name="Ballester A.R."/>
            <person name="Marcet-Houben M."/>
            <person name="Levin E."/>
            <person name="Sela N."/>
            <person name="Selma-Lazaro C."/>
            <person name="Carmona L."/>
            <person name="Wisniewski M."/>
            <person name="Droby S."/>
            <person name="Gonzalez-Candelas L."/>
            <person name="Gabaldon T."/>
        </authorList>
    </citation>
    <scope>NUCLEOTIDE SEQUENCE [LARGE SCALE GENOMIC DNA]</scope>
    <source>
        <strain evidence="1 2">MD-8</strain>
    </source>
</reference>
<dbReference type="Gene3D" id="3.40.50.300">
    <property type="entry name" value="P-loop containing nucleotide triphosphate hydrolases"/>
    <property type="match status" value="1"/>
</dbReference>
<evidence type="ECO:0000313" key="2">
    <source>
        <dbReference type="Proteomes" id="UP000030143"/>
    </source>
</evidence>
<dbReference type="VEuPathDB" id="FungiDB:PEXP_083810"/>
<protein>
    <submittedName>
        <fullName evidence="1">Uncharacterized protein</fullName>
    </submittedName>
</protein>
<dbReference type="RefSeq" id="XP_016600256.1">
    <property type="nucleotide sequence ID" value="XM_016746540.1"/>
</dbReference>
<dbReference type="HOGENOM" id="CLU_1722981_0_0_1"/>
<dbReference type="GeneID" id="27681960"/>
<accession>A0A0A2IEZ2</accession>
<dbReference type="PhylomeDB" id="A0A0A2IEZ2"/>
<proteinExistence type="predicted"/>
<dbReference type="Proteomes" id="UP000030143">
    <property type="component" value="Unassembled WGS sequence"/>
</dbReference>
<comment type="caution">
    <text evidence="1">The sequence shown here is derived from an EMBL/GenBank/DDBJ whole genome shotgun (WGS) entry which is preliminary data.</text>
</comment>
<dbReference type="OrthoDB" id="4362643at2759"/>
<dbReference type="SUPFAM" id="SSF52540">
    <property type="entry name" value="P-loop containing nucleoside triphosphate hydrolases"/>
    <property type="match status" value="1"/>
</dbReference>
<organism evidence="1 2">
    <name type="scientific">Penicillium expansum</name>
    <name type="common">Blue mold rot fungus</name>
    <dbReference type="NCBI Taxonomy" id="27334"/>
    <lineage>
        <taxon>Eukaryota</taxon>
        <taxon>Fungi</taxon>
        <taxon>Dikarya</taxon>
        <taxon>Ascomycota</taxon>
        <taxon>Pezizomycotina</taxon>
        <taxon>Eurotiomycetes</taxon>
        <taxon>Eurotiomycetidae</taxon>
        <taxon>Eurotiales</taxon>
        <taxon>Aspergillaceae</taxon>
        <taxon>Penicillium</taxon>
    </lineage>
</organism>
<gene>
    <name evidence="1" type="ORF">PEX2_092700</name>
</gene>
<keyword evidence="2" id="KW-1185">Reference proteome</keyword>
<sequence>MMGPNGTTIVIGEDITRTVELRYSRSTYNVHNSVFDTLVDDTLPPPEGWLSRATINWATYRMLCHLAVTLPLDYVPVRAGMATNIRSAVIARLNDPSTSTQVLVTTFNCGATGLKMHSQYSRVILIDSALSHNSLFQTIGMGLLAFALRFLA</sequence>
<dbReference type="EMBL" id="JQFZ01000110">
    <property type="protein sequence ID" value="KGO58915.1"/>
    <property type="molecule type" value="Genomic_DNA"/>
</dbReference>
<name>A0A0A2IEZ2_PENEN</name>